<protein>
    <submittedName>
        <fullName evidence="1">Uncharacterized protein</fullName>
    </submittedName>
</protein>
<name>A0A6G1Q4B1_CHAAH</name>
<reference evidence="1 2" key="1">
    <citation type="submission" date="2019-02" db="EMBL/GenBank/DDBJ databases">
        <title>Opniocepnalus argus genome.</title>
        <authorList>
            <person name="Zhou C."/>
            <person name="Xiao S."/>
        </authorList>
    </citation>
    <scope>NUCLEOTIDE SEQUENCE [LARGE SCALE GENOMIC DNA]</scope>
    <source>
        <strain evidence="1">OARG1902GOOAL</strain>
        <tissue evidence="1">Muscle</tissue>
    </source>
</reference>
<dbReference type="AlphaFoldDB" id="A0A6G1Q4B1"/>
<accession>A0A6G1Q4B1</accession>
<gene>
    <name evidence="1" type="ORF">EXN66_Car012959</name>
</gene>
<reference evidence="2" key="2">
    <citation type="submission" date="2019-02" db="EMBL/GenBank/DDBJ databases">
        <title>Opniocepnalus argus Var Kimnra genome.</title>
        <authorList>
            <person name="Zhou C."/>
            <person name="Xiao S."/>
        </authorList>
    </citation>
    <scope>NUCLEOTIDE SEQUENCE [LARGE SCALE GENOMIC DNA]</scope>
</reference>
<proteinExistence type="predicted"/>
<dbReference type="Proteomes" id="UP000503349">
    <property type="component" value="Chromosome 12"/>
</dbReference>
<dbReference type="EMBL" id="CM015723">
    <property type="protein sequence ID" value="KAF3697279.1"/>
    <property type="molecule type" value="Genomic_DNA"/>
</dbReference>
<evidence type="ECO:0000313" key="2">
    <source>
        <dbReference type="Proteomes" id="UP000503349"/>
    </source>
</evidence>
<sequence length="49" mass="5929">MTVDFEDCIKDSPRFRKEDEDDDDDKQCRHMSCHVEWSWELVINITHSS</sequence>
<keyword evidence="2" id="KW-1185">Reference proteome</keyword>
<organism evidence="1 2">
    <name type="scientific">Channa argus</name>
    <name type="common">Northern snakehead</name>
    <name type="synonym">Ophicephalus argus</name>
    <dbReference type="NCBI Taxonomy" id="215402"/>
    <lineage>
        <taxon>Eukaryota</taxon>
        <taxon>Metazoa</taxon>
        <taxon>Chordata</taxon>
        <taxon>Craniata</taxon>
        <taxon>Vertebrata</taxon>
        <taxon>Euteleostomi</taxon>
        <taxon>Actinopterygii</taxon>
        <taxon>Neopterygii</taxon>
        <taxon>Teleostei</taxon>
        <taxon>Neoteleostei</taxon>
        <taxon>Acanthomorphata</taxon>
        <taxon>Anabantaria</taxon>
        <taxon>Anabantiformes</taxon>
        <taxon>Channoidei</taxon>
        <taxon>Channidae</taxon>
        <taxon>Channa</taxon>
    </lineage>
</organism>
<evidence type="ECO:0000313" key="1">
    <source>
        <dbReference type="EMBL" id="KAF3697279.1"/>
    </source>
</evidence>